<keyword evidence="1" id="KW-0472">Membrane</keyword>
<evidence type="ECO:0000313" key="3">
    <source>
        <dbReference type="EMBL" id="PWG62744.1"/>
    </source>
</evidence>
<proteinExistence type="predicted"/>
<evidence type="ECO:0000313" key="4">
    <source>
        <dbReference type="Proteomes" id="UP000245474"/>
    </source>
</evidence>
<dbReference type="PANTHER" id="PTHR43267:SF1">
    <property type="entry name" value="TRNA THREONYLCARBAMOYLADENOSINE DEHYDRATASE"/>
    <property type="match status" value="1"/>
</dbReference>
<dbReference type="InterPro" id="IPR000594">
    <property type="entry name" value="ThiF_NAD_FAD-bd"/>
</dbReference>
<evidence type="ECO:0000259" key="2">
    <source>
        <dbReference type="Pfam" id="PF00899"/>
    </source>
</evidence>
<dbReference type="GO" id="GO:0061504">
    <property type="term" value="P:cyclic threonylcarbamoyladenosine biosynthetic process"/>
    <property type="evidence" value="ECO:0007669"/>
    <property type="project" value="TreeGrafter"/>
</dbReference>
<keyword evidence="4" id="KW-1185">Reference proteome</keyword>
<reference evidence="3 4" key="1">
    <citation type="submission" date="2018-05" db="EMBL/GenBank/DDBJ databases">
        <title>Spiribacter halobius sp. nov., a moderately halophilic bacterium isolated from marine solar saltern.</title>
        <authorList>
            <person name="Zheng W.-S."/>
            <person name="Lu D.-C."/>
            <person name="Du Z.-J."/>
        </authorList>
    </citation>
    <scope>NUCLEOTIDE SEQUENCE [LARGE SCALE GENOMIC DNA]</scope>
    <source>
        <strain evidence="3 4">E85</strain>
    </source>
</reference>
<keyword evidence="1" id="KW-1133">Transmembrane helix</keyword>
<dbReference type="SUPFAM" id="SSF69572">
    <property type="entry name" value="Activating enzymes of the ubiquitin-like proteins"/>
    <property type="match status" value="1"/>
</dbReference>
<dbReference type="RefSeq" id="WP_109678943.1">
    <property type="nucleotide sequence ID" value="NZ_CP086615.1"/>
</dbReference>
<name>A0A2U2N193_9GAMM</name>
<sequence>MVTAFDYATAFSRNIGWVTHGEQQRLRRCRVAIAGLGGVGGFHALTLARLGVGRFSLADPDRFAVENLNRQAGATMASADRGKLEVVREQVLAINPEADVRGLAEPVGGGNIARFLDGVDLYIDGLDFFAVEARQLVFAACAERGIPAITAAPLGMGVAFLAFLPGRMTFERYFRLEGRPRDEQLLRFLVGLSPAMLQTRYLVEPAAVDLANERGPSTVMGCELCAGVAGTEALKILLGRGTVRSAPWGLHFDAYRQRYVKTWRPGGNGNPLQRLILGLARRRFMAARAGR</sequence>
<comment type="caution">
    <text evidence="3">The sequence shown here is derived from an EMBL/GenBank/DDBJ whole genome shotgun (WGS) entry which is preliminary data.</text>
</comment>
<dbReference type="Gene3D" id="3.40.50.720">
    <property type="entry name" value="NAD(P)-binding Rossmann-like Domain"/>
    <property type="match status" value="1"/>
</dbReference>
<dbReference type="EMBL" id="QFFI01000016">
    <property type="protein sequence ID" value="PWG62744.1"/>
    <property type="molecule type" value="Genomic_DNA"/>
</dbReference>
<evidence type="ECO:0000256" key="1">
    <source>
        <dbReference type="SAM" id="Phobius"/>
    </source>
</evidence>
<protein>
    <recommendedName>
        <fullName evidence="2">THIF-type NAD/FAD binding fold domain-containing protein</fullName>
    </recommendedName>
</protein>
<dbReference type="GO" id="GO:0061503">
    <property type="term" value="F:tRNA threonylcarbamoyladenosine dehydratase"/>
    <property type="evidence" value="ECO:0007669"/>
    <property type="project" value="TreeGrafter"/>
</dbReference>
<keyword evidence="1" id="KW-0812">Transmembrane</keyword>
<dbReference type="Pfam" id="PF00899">
    <property type="entry name" value="ThiF"/>
    <property type="match status" value="1"/>
</dbReference>
<organism evidence="3 4">
    <name type="scientific">Sediminicurvatus halobius</name>
    <dbReference type="NCBI Taxonomy" id="2182432"/>
    <lineage>
        <taxon>Bacteria</taxon>
        <taxon>Pseudomonadati</taxon>
        <taxon>Pseudomonadota</taxon>
        <taxon>Gammaproteobacteria</taxon>
        <taxon>Chromatiales</taxon>
        <taxon>Ectothiorhodospiraceae</taxon>
        <taxon>Sediminicurvatus</taxon>
    </lineage>
</organism>
<dbReference type="GO" id="GO:0008641">
    <property type="term" value="F:ubiquitin-like modifier activating enzyme activity"/>
    <property type="evidence" value="ECO:0007669"/>
    <property type="project" value="InterPro"/>
</dbReference>
<dbReference type="InterPro" id="IPR035985">
    <property type="entry name" value="Ubiquitin-activating_enz"/>
</dbReference>
<dbReference type="NCBIfam" id="NF006077">
    <property type="entry name" value="PRK08223.1"/>
    <property type="match status" value="1"/>
</dbReference>
<feature type="domain" description="THIF-type NAD/FAD binding fold" evidence="2">
    <location>
        <begin position="12"/>
        <end position="264"/>
    </location>
</feature>
<dbReference type="PANTHER" id="PTHR43267">
    <property type="entry name" value="TRNA THREONYLCARBAMOYLADENOSINE DEHYDRATASE"/>
    <property type="match status" value="1"/>
</dbReference>
<dbReference type="InterPro" id="IPR045886">
    <property type="entry name" value="ThiF/MoeB/HesA"/>
</dbReference>
<gene>
    <name evidence="3" type="ORF">DEM34_11150</name>
</gene>
<dbReference type="AlphaFoldDB" id="A0A2U2N193"/>
<dbReference type="OrthoDB" id="272552at2"/>
<feature type="transmembrane region" description="Helical" evidence="1">
    <location>
        <begin position="145"/>
        <end position="164"/>
    </location>
</feature>
<dbReference type="Proteomes" id="UP000245474">
    <property type="component" value="Unassembled WGS sequence"/>
</dbReference>
<accession>A0A2U2N193</accession>